<dbReference type="PROSITE" id="PS51742">
    <property type="entry name" value="PPC"/>
    <property type="match status" value="1"/>
</dbReference>
<proteinExistence type="predicted"/>
<organism evidence="10 11">
    <name type="scientific">Saponaria officinalis</name>
    <name type="common">Common soapwort</name>
    <name type="synonym">Lychnis saponaria</name>
    <dbReference type="NCBI Taxonomy" id="3572"/>
    <lineage>
        <taxon>Eukaryota</taxon>
        <taxon>Viridiplantae</taxon>
        <taxon>Streptophyta</taxon>
        <taxon>Embryophyta</taxon>
        <taxon>Tracheophyta</taxon>
        <taxon>Spermatophyta</taxon>
        <taxon>Magnoliopsida</taxon>
        <taxon>eudicotyledons</taxon>
        <taxon>Gunneridae</taxon>
        <taxon>Pentapetalae</taxon>
        <taxon>Caryophyllales</taxon>
        <taxon>Caryophyllaceae</taxon>
        <taxon>Caryophylleae</taxon>
        <taxon>Saponaria</taxon>
    </lineage>
</organism>
<evidence type="ECO:0000256" key="5">
    <source>
        <dbReference type="ARBA" id="ARBA00023163"/>
    </source>
</evidence>
<gene>
    <name evidence="10" type="ORF">RND81_03G021600</name>
</gene>
<evidence type="ECO:0000256" key="6">
    <source>
        <dbReference type="ARBA" id="ARBA00023242"/>
    </source>
</evidence>
<evidence type="ECO:0000256" key="1">
    <source>
        <dbReference type="ARBA" id="ARBA00003687"/>
    </source>
</evidence>
<feature type="region of interest" description="Disordered" evidence="8">
    <location>
        <begin position="1"/>
        <end position="23"/>
    </location>
</feature>
<feature type="region of interest" description="Disordered" evidence="8">
    <location>
        <begin position="327"/>
        <end position="392"/>
    </location>
</feature>
<dbReference type="SUPFAM" id="SSF117856">
    <property type="entry name" value="AF0104/ALDC/Ptd012-like"/>
    <property type="match status" value="1"/>
</dbReference>
<keyword evidence="5 7" id="KW-0804">Transcription</keyword>
<name>A0AAW1M204_SAPOF</name>
<dbReference type="Pfam" id="PF03479">
    <property type="entry name" value="PCC"/>
    <property type="match status" value="1"/>
</dbReference>
<feature type="compositionally biased region" description="Low complexity" evidence="8">
    <location>
        <begin position="185"/>
        <end position="195"/>
    </location>
</feature>
<keyword evidence="3 7" id="KW-0805">Transcription regulation</keyword>
<dbReference type="GO" id="GO:0005634">
    <property type="term" value="C:nucleus"/>
    <property type="evidence" value="ECO:0007669"/>
    <property type="project" value="UniProtKB-SubCell"/>
</dbReference>
<dbReference type="EMBL" id="JBDFQZ010000003">
    <property type="protein sequence ID" value="KAK9740240.1"/>
    <property type="molecule type" value="Genomic_DNA"/>
</dbReference>
<evidence type="ECO:0000256" key="4">
    <source>
        <dbReference type="ARBA" id="ARBA00023125"/>
    </source>
</evidence>
<feature type="region of interest" description="Disordered" evidence="8">
    <location>
        <begin position="41"/>
        <end position="205"/>
    </location>
</feature>
<evidence type="ECO:0000256" key="2">
    <source>
        <dbReference type="ARBA" id="ARBA00004123"/>
    </source>
</evidence>
<dbReference type="PANTHER" id="PTHR31500">
    <property type="entry name" value="AT-HOOK MOTIF NUCLEAR-LOCALIZED PROTEIN 9"/>
    <property type="match status" value="1"/>
</dbReference>
<sequence length="392" mass="39577">MSASKPGIVSSDNLGPPATTGQPVIHTMQLSFGSDGSTVYKPVTGNLSPPFSLRPSGNGNGAVGADGIGGGGGDGGGKKRRGRPRKYGPDGSMAVAPLNAAPPAVVVSMSPSLGGLASPQAVPQQQQAAHHPLLQNHQQPPQQQPPQYQPPQQQQQQQGVVQGGGAPDSPVKKRGRPPGSANRKQQQQQPTQEQQSDALGSPAIGFTPHVITVNTGEDVSSKIMSFSQNGPRAICILSANGTISSVTLRQAAISGGSVTYEGRFEILSLSGSFMRSENGGGRNRTGGLSVSLAGPDGRVIGGGVAGLLTAASPVQVVVGSFIADGRKEVKSPSPTEPLFTPSRLHSVPGPLGPSSPLSGGTSGSSSGHGSPLNQSEAGRNSGPPGLSNLPWK</sequence>
<comment type="function">
    <text evidence="1 7">Transcription factor that specifically binds AT-rich DNA sequences related to the nuclear matrix attachment regions (MARs).</text>
</comment>
<dbReference type="FunFam" id="3.30.1330.80:FF:000003">
    <property type="entry name" value="AT-hook motif nuclear-localized protein 1-like"/>
    <property type="match status" value="1"/>
</dbReference>
<evidence type="ECO:0000256" key="3">
    <source>
        <dbReference type="ARBA" id="ARBA00023015"/>
    </source>
</evidence>
<protein>
    <recommendedName>
        <fullName evidence="7">AT-hook motif nuclear-localized protein</fullName>
    </recommendedName>
</protein>
<evidence type="ECO:0000259" key="9">
    <source>
        <dbReference type="PROSITE" id="PS51742"/>
    </source>
</evidence>
<comment type="subcellular location">
    <subcellularLocation>
        <location evidence="2 7">Nucleus</location>
    </subcellularLocation>
</comment>
<evidence type="ECO:0000313" key="11">
    <source>
        <dbReference type="Proteomes" id="UP001443914"/>
    </source>
</evidence>
<feature type="compositionally biased region" description="Low complexity" evidence="8">
    <location>
        <begin position="344"/>
        <end position="372"/>
    </location>
</feature>
<evidence type="ECO:0000256" key="8">
    <source>
        <dbReference type="SAM" id="MobiDB-lite"/>
    </source>
</evidence>
<keyword evidence="4 7" id="KW-0238">DNA-binding</keyword>
<feature type="compositionally biased region" description="Low complexity" evidence="8">
    <location>
        <begin position="119"/>
        <end position="141"/>
    </location>
</feature>
<dbReference type="Proteomes" id="UP001443914">
    <property type="component" value="Unassembled WGS sequence"/>
</dbReference>
<feature type="compositionally biased region" description="Low complexity" evidence="8">
    <location>
        <begin position="89"/>
        <end position="107"/>
    </location>
</feature>
<comment type="domain">
    <text evidence="7">The PPC domain mediates interactions between AHL proteins.</text>
</comment>
<dbReference type="InterPro" id="IPR005175">
    <property type="entry name" value="PPC_dom"/>
</dbReference>
<dbReference type="SMART" id="SM00384">
    <property type="entry name" value="AT_hook"/>
    <property type="match status" value="2"/>
</dbReference>
<evidence type="ECO:0000313" key="10">
    <source>
        <dbReference type="EMBL" id="KAK9740241.1"/>
    </source>
</evidence>
<feature type="domain" description="PPC" evidence="9">
    <location>
        <begin position="202"/>
        <end position="342"/>
    </location>
</feature>
<dbReference type="GO" id="GO:0003680">
    <property type="term" value="F:minor groove of adenine-thymine-rich DNA binding"/>
    <property type="evidence" value="ECO:0007669"/>
    <property type="project" value="UniProtKB-UniRule"/>
</dbReference>
<feature type="compositionally biased region" description="Gly residues" evidence="8">
    <location>
        <begin position="58"/>
        <end position="75"/>
    </location>
</feature>
<keyword evidence="6 7" id="KW-0539">Nucleus</keyword>
<comment type="caution">
    <text evidence="10">The sequence shown here is derived from an EMBL/GenBank/DDBJ whole genome shotgun (WGS) entry which is preliminary data.</text>
</comment>
<dbReference type="PANTHER" id="PTHR31500:SF57">
    <property type="entry name" value="AT-HOOK MOTIF NUCLEAR-LOCALIZED PROTEIN 10"/>
    <property type="match status" value="1"/>
</dbReference>
<accession>A0AAW1M204</accession>
<feature type="compositionally biased region" description="Low complexity" evidence="8">
    <location>
        <begin position="150"/>
        <end position="160"/>
    </location>
</feature>
<evidence type="ECO:0000256" key="7">
    <source>
        <dbReference type="RuleBase" id="RU367031"/>
    </source>
</evidence>
<dbReference type="AlphaFoldDB" id="A0AAW1M204"/>
<reference evidence="10 11" key="1">
    <citation type="submission" date="2024-03" db="EMBL/GenBank/DDBJ databases">
        <title>WGS assembly of Saponaria officinalis var. Norfolk2.</title>
        <authorList>
            <person name="Jenkins J."/>
            <person name="Shu S."/>
            <person name="Grimwood J."/>
            <person name="Barry K."/>
            <person name="Goodstein D."/>
            <person name="Schmutz J."/>
            <person name="Leebens-Mack J."/>
            <person name="Osbourn A."/>
        </authorList>
    </citation>
    <scope>NUCLEOTIDE SEQUENCE [LARGE SCALE GENOMIC DNA]</scope>
    <source>
        <strain evidence="11">cv. Norfolk2</strain>
        <strain evidence="10">JIC</strain>
        <tissue evidence="10">Leaf</tissue>
    </source>
</reference>
<dbReference type="EMBL" id="JBDFQZ010000003">
    <property type="protein sequence ID" value="KAK9740241.1"/>
    <property type="molecule type" value="Genomic_DNA"/>
</dbReference>
<keyword evidence="11" id="KW-1185">Reference proteome</keyword>
<dbReference type="InterPro" id="IPR017956">
    <property type="entry name" value="AT_hook_DNA-bd_motif"/>
</dbReference>
<dbReference type="CDD" id="cd11378">
    <property type="entry name" value="DUF296"/>
    <property type="match status" value="1"/>
</dbReference>
<dbReference type="InterPro" id="IPR039605">
    <property type="entry name" value="AHL"/>
</dbReference>
<dbReference type="Gene3D" id="3.30.1330.80">
    <property type="entry name" value="Hypothetical protein, similar to alpha- acetolactate decarboxylase, domain 2"/>
    <property type="match status" value="1"/>
</dbReference>